<keyword evidence="4" id="KW-0472">Membrane</keyword>
<evidence type="ECO:0000313" key="7">
    <source>
        <dbReference type="Proteomes" id="UP000815325"/>
    </source>
</evidence>
<proteinExistence type="predicted"/>
<feature type="domain" description="EF-hand" evidence="5">
    <location>
        <begin position="41"/>
        <end position="76"/>
    </location>
</feature>
<evidence type="ECO:0000256" key="2">
    <source>
        <dbReference type="ARBA" id="ARBA00022692"/>
    </source>
</evidence>
<evidence type="ECO:0000256" key="3">
    <source>
        <dbReference type="ARBA" id="ARBA00022837"/>
    </source>
</evidence>
<keyword evidence="2" id="KW-0812">Transmembrane</keyword>
<dbReference type="SUPFAM" id="SSF47473">
    <property type="entry name" value="EF-hand"/>
    <property type="match status" value="1"/>
</dbReference>
<dbReference type="Pfam" id="PF13405">
    <property type="entry name" value="EF-hand_6"/>
    <property type="match status" value="1"/>
</dbReference>
<name>A0ABQ7GBK6_DUNSA</name>
<dbReference type="InterPro" id="IPR011992">
    <property type="entry name" value="EF-hand-dom_pair"/>
</dbReference>
<dbReference type="Gene3D" id="1.10.238.10">
    <property type="entry name" value="EF-hand"/>
    <property type="match status" value="1"/>
</dbReference>
<dbReference type="Pfam" id="PF00153">
    <property type="entry name" value="Mito_carr"/>
    <property type="match status" value="1"/>
</dbReference>
<dbReference type="PROSITE" id="PS00018">
    <property type="entry name" value="EF_HAND_1"/>
    <property type="match status" value="1"/>
</dbReference>
<sequence>MQAYARSRSLPTAYISMFMAEAGKSSTDQITRDQFLNFVSSHERALKKAFQLFDKDGDGIIGVEDLEASLAHVAVSCCRTRCIYRAPRGLAHKLLAQTQAAGETDGRVVDFAAFRRFFMLLPRTEMALEFWLQAGAAIDCSEKRPPLALNGVATQKASAWGHLFAGAVAGATSRTVTAPLETLRLAVMTGSMQAPRAEPPLPAPAAACA</sequence>
<dbReference type="InterPro" id="IPR018247">
    <property type="entry name" value="EF_Hand_1_Ca_BS"/>
</dbReference>
<dbReference type="InterPro" id="IPR002048">
    <property type="entry name" value="EF_hand_dom"/>
</dbReference>
<keyword evidence="7" id="KW-1185">Reference proteome</keyword>
<comment type="subcellular location">
    <subcellularLocation>
        <location evidence="1">Mitochondrion inner membrane</location>
        <topology evidence="1">Multi-pass membrane protein</topology>
    </subcellularLocation>
</comment>
<dbReference type="EMBL" id="MU069904">
    <property type="protein sequence ID" value="KAF5832005.1"/>
    <property type="molecule type" value="Genomic_DNA"/>
</dbReference>
<dbReference type="Proteomes" id="UP000815325">
    <property type="component" value="Unassembled WGS sequence"/>
</dbReference>
<protein>
    <recommendedName>
        <fullName evidence="5">EF-hand domain-containing protein</fullName>
    </recommendedName>
</protein>
<dbReference type="InterPro" id="IPR023395">
    <property type="entry name" value="MCP_dom_sf"/>
</dbReference>
<dbReference type="SUPFAM" id="SSF103506">
    <property type="entry name" value="Mitochondrial carrier"/>
    <property type="match status" value="1"/>
</dbReference>
<reference evidence="6" key="1">
    <citation type="submission" date="2017-08" db="EMBL/GenBank/DDBJ databases">
        <authorList>
            <person name="Polle J.E."/>
            <person name="Barry K."/>
            <person name="Cushman J."/>
            <person name="Schmutz J."/>
            <person name="Tran D."/>
            <person name="Hathwaick L.T."/>
            <person name="Yim W.C."/>
            <person name="Jenkins J."/>
            <person name="Mckie-Krisberg Z.M."/>
            <person name="Prochnik S."/>
            <person name="Lindquist E."/>
            <person name="Dockter R.B."/>
            <person name="Adam C."/>
            <person name="Molina H."/>
            <person name="Bunkerborg J."/>
            <person name="Jin E."/>
            <person name="Buchheim M."/>
            <person name="Magnuson J."/>
        </authorList>
    </citation>
    <scope>NUCLEOTIDE SEQUENCE</scope>
    <source>
        <strain evidence="6">CCAP 19/18</strain>
    </source>
</reference>
<evidence type="ECO:0000256" key="4">
    <source>
        <dbReference type="ARBA" id="ARBA00023136"/>
    </source>
</evidence>
<keyword evidence="3" id="KW-0106">Calcium</keyword>
<accession>A0ABQ7GBK6</accession>
<evidence type="ECO:0000256" key="1">
    <source>
        <dbReference type="ARBA" id="ARBA00004448"/>
    </source>
</evidence>
<dbReference type="Gene3D" id="1.50.40.10">
    <property type="entry name" value="Mitochondrial carrier domain"/>
    <property type="match status" value="1"/>
</dbReference>
<organism evidence="6 7">
    <name type="scientific">Dunaliella salina</name>
    <name type="common">Green alga</name>
    <name type="synonym">Protococcus salinus</name>
    <dbReference type="NCBI Taxonomy" id="3046"/>
    <lineage>
        <taxon>Eukaryota</taxon>
        <taxon>Viridiplantae</taxon>
        <taxon>Chlorophyta</taxon>
        <taxon>core chlorophytes</taxon>
        <taxon>Chlorophyceae</taxon>
        <taxon>CS clade</taxon>
        <taxon>Chlamydomonadales</taxon>
        <taxon>Dunaliellaceae</taxon>
        <taxon>Dunaliella</taxon>
    </lineage>
</organism>
<dbReference type="PROSITE" id="PS50222">
    <property type="entry name" value="EF_HAND_2"/>
    <property type="match status" value="1"/>
</dbReference>
<evidence type="ECO:0000259" key="5">
    <source>
        <dbReference type="PROSITE" id="PS50222"/>
    </source>
</evidence>
<evidence type="ECO:0000313" key="6">
    <source>
        <dbReference type="EMBL" id="KAF5832005.1"/>
    </source>
</evidence>
<dbReference type="InterPro" id="IPR018108">
    <property type="entry name" value="MCP_transmembrane"/>
</dbReference>
<gene>
    <name evidence="6" type="ORF">DUNSADRAFT_12246</name>
</gene>
<comment type="caution">
    <text evidence="6">The sequence shown here is derived from an EMBL/GenBank/DDBJ whole genome shotgun (WGS) entry which is preliminary data.</text>
</comment>